<evidence type="ECO:0000313" key="2">
    <source>
        <dbReference type="EMBL" id="MDQ9130477.1"/>
    </source>
</evidence>
<comment type="caution">
    <text evidence="2">The sequence shown here is derived from an EMBL/GenBank/DDBJ whole genome shotgun (WGS) entry which is preliminary data.</text>
</comment>
<dbReference type="EMBL" id="JAVIGA010000076">
    <property type="protein sequence ID" value="MDQ9130477.1"/>
    <property type="molecule type" value="Genomic_DNA"/>
</dbReference>
<evidence type="ECO:0000313" key="3">
    <source>
        <dbReference type="Proteomes" id="UP001224622"/>
    </source>
</evidence>
<dbReference type="AlphaFoldDB" id="A0AAJ2DAM3"/>
<organism evidence="2 3">
    <name type="scientific">Serratia fonticola</name>
    <dbReference type="NCBI Taxonomy" id="47917"/>
    <lineage>
        <taxon>Bacteria</taxon>
        <taxon>Pseudomonadati</taxon>
        <taxon>Pseudomonadota</taxon>
        <taxon>Gammaproteobacteria</taxon>
        <taxon>Enterobacterales</taxon>
        <taxon>Yersiniaceae</taxon>
        <taxon>Serratia</taxon>
    </lineage>
</organism>
<dbReference type="InterPro" id="IPR057271">
    <property type="entry name" value="YagK_YfjJ_C"/>
</dbReference>
<reference evidence="2" key="1">
    <citation type="submission" date="2023-08" db="EMBL/GenBank/DDBJ databases">
        <title>The Comparative Genomic Analysis of Yersiniaceae from Polar Regions.</title>
        <authorList>
            <person name="Goncharov A."/>
            <person name="Aslanov B."/>
            <person name="Kolodzhieva V."/>
            <person name="Azarov D."/>
            <person name="Mochov A."/>
            <person name="Lebedeva E."/>
        </authorList>
    </citation>
    <scope>NUCLEOTIDE SEQUENCE</scope>
    <source>
        <strain evidence="2">Vf</strain>
    </source>
</reference>
<sequence length="189" mass="21657">MNQNLNPFWQQRIADTFQNALNDYTRVLMLRVDLRFPDAPAATDAAVISRFTESLKAKITACQQRKKGEGKRVHSTTLRYIWAREYGEINAKKHYHVVLLLNRDSWHCAGDYNSPYSLAGLTKQAWCSALRLDTQRYATLAHFPQNSALWINRDDPSQLQKGLERASYLAKHHTKVTGDGERNFGCSQS</sequence>
<dbReference type="Pfam" id="PF11726">
    <property type="entry name" value="YagK_YfjJ_C"/>
    <property type="match status" value="1"/>
</dbReference>
<feature type="domain" description="YagK/YfjJ C-terminal" evidence="1">
    <location>
        <begin position="21"/>
        <end position="187"/>
    </location>
</feature>
<name>A0AAJ2DAM3_SERFO</name>
<gene>
    <name evidence="2" type="ORF">RDT67_29210</name>
</gene>
<dbReference type="RefSeq" id="WP_309048776.1">
    <property type="nucleotide sequence ID" value="NZ_JAVIGA010000076.1"/>
</dbReference>
<proteinExistence type="predicted"/>
<evidence type="ECO:0000259" key="1">
    <source>
        <dbReference type="Pfam" id="PF11726"/>
    </source>
</evidence>
<accession>A0AAJ2DAM3</accession>
<protein>
    <submittedName>
        <fullName evidence="2">Inovirus Gp2 family protein</fullName>
    </submittedName>
</protein>
<dbReference type="Proteomes" id="UP001224622">
    <property type="component" value="Unassembled WGS sequence"/>
</dbReference>